<organism evidence="2 3">
    <name type="scientific">Variovorax guangxiensis</name>
    <dbReference type="NCBI Taxonomy" id="1775474"/>
    <lineage>
        <taxon>Bacteria</taxon>
        <taxon>Pseudomonadati</taxon>
        <taxon>Pseudomonadota</taxon>
        <taxon>Betaproteobacteria</taxon>
        <taxon>Burkholderiales</taxon>
        <taxon>Comamonadaceae</taxon>
        <taxon>Variovorax</taxon>
    </lineage>
</organism>
<dbReference type="RefSeq" id="WP_126025147.1">
    <property type="nucleotide sequence ID" value="NZ_RXFT01000017.1"/>
</dbReference>
<evidence type="ECO:0000313" key="3">
    <source>
        <dbReference type="Proteomes" id="UP000281118"/>
    </source>
</evidence>
<gene>
    <name evidence="2" type="ORF">EJP67_28820</name>
</gene>
<dbReference type="InterPro" id="IPR043504">
    <property type="entry name" value="Peptidase_S1_PA_chymotrypsin"/>
</dbReference>
<sequence>MFSYDSAGNALVKSSQTQRSWPKNDQCSIGGSKVELDSVRELKALAVQRIVEPMIESVVTARFARAASDLKTVRNAQPERFMALGVSQHPTSKEYRLAIRLQRRSLLDRPELTRLTEMARGEIDIKFVGRIQKRAALSWEQRRHRPLKIGISVGHRDITAGTLGCFVQRAIDGEWVTFILSNNHVLAKENLGVIGDAVLQPGRLDNGTPSKDKVAELSNFIPLKKRHNLVDCAIAKLGLEGAQYDSSSIRGLGKLAGLASAGINEGARVAKLGRTTGLTKGRVTAFELDDVVVAYEQGNLSFDQTIEIEGIGARPFSDGGDSGSLIVNSRNEAVALLFAGSESGGRNNAGLTYANPIHDVLKALKVELIC</sequence>
<dbReference type="SUPFAM" id="SSF50494">
    <property type="entry name" value="Trypsin-like serine proteases"/>
    <property type="match status" value="1"/>
</dbReference>
<comment type="caution">
    <text evidence="2">The sequence shown here is derived from an EMBL/GenBank/DDBJ whole genome shotgun (WGS) entry which is preliminary data.</text>
</comment>
<dbReference type="AlphaFoldDB" id="A0A3S0ZSD4"/>
<feature type="compositionally biased region" description="Polar residues" evidence="1">
    <location>
        <begin position="12"/>
        <end position="26"/>
    </location>
</feature>
<evidence type="ECO:0000256" key="1">
    <source>
        <dbReference type="SAM" id="MobiDB-lite"/>
    </source>
</evidence>
<dbReference type="Proteomes" id="UP000281118">
    <property type="component" value="Unassembled WGS sequence"/>
</dbReference>
<dbReference type="InterPro" id="IPR009003">
    <property type="entry name" value="Peptidase_S1_PA"/>
</dbReference>
<reference evidence="2 3" key="1">
    <citation type="submission" date="2018-12" db="EMBL/GenBank/DDBJ databases">
        <title>The genome sequences of Variovorax guangxiensis DSM 27352.</title>
        <authorList>
            <person name="Gao J."/>
            <person name="Sun J."/>
        </authorList>
    </citation>
    <scope>NUCLEOTIDE SEQUENCE [LARGE SCALE GENOMIC DNA]</scope>
    <source>
        <strain evidence="2 3">DSM 27352</strain>
    </source>
</reference>
<feature type="region of interest" description="Disordered" evidence="1">
    <location>
        <begin position="1"/>
        <end position="26"/>
    </location>
</feature>
<dbReference type="OrthoDB" id="104542at2"/>
<name>A0A3S0ZSD4_9BURK</name>
<evidence type="ECO:0000313" key="2">
    <source>
        <dbReference type="EMBL" id="RUR71064.1"/>
    </source>
</evidence>
<protein>
    <recommendedName>
        <fullName evidence="4">Serine protease</fullName>
    </recommendedName>
</protein>
<dbReference type="Gene3D" id="2.40.10.10">
    <property type="entry name" value="Trypsin-like serine proteases"/>
    <property type="match status" value="1"/>
</dbReference>
<accession>A0A3S0ZSD4</accession>
<dbReference type="EMBL" id="RXFT01000017">
    <property type="protein sequence ID" value="RUR71064.1"/>
    <property type="molecule type" value="Genomic_DNA"/>
</dbReference>
<evidence type="ECO:0008006" key="4">
    <source>
        <dbReference type="Google" id="ProtNLM"/>
    </source>
</evidence>
<proteinExistence type="predicted"/>